<protein>
    <submittedName>
        <fullName evidence="2">Uncharacterized protein</fullName>
    </submittedName>
</protein>
<keyword evidence="3" id="KW-1185">Reference proteome</keyword>
<evidence type="ECO:0000313" key="2">
    <source>
        <dbReference type="EMBL" id="MCD9643976.1"/>
    </source>
</evidence>
<sequence>MNEGEGKTSREKVGGCWWKASRFHRPEMREGQWRIWWFTVGWRNGRRYGEVGCLWFSGGWDVKRGEEEDGGGFLVVGAGDWWWFHRKMACGGRRRKEERRKNAAGSQGWPKKTK</sequence>
<evidence type="ECO:0000256" key="1">
    <source>
        <dbReference type="SAM" id="MobiDB-lite"/>
    </source>
</evidence>
<dbReference type="EMBL" id="JACEIK010004043">
    <property type="protein sequence ID" value="MCD9643976.1"/>
    <property type="molecule type" value="Genomic_DNA"/>
</dbReference>
<proteinExistence type="predicted"/>
<gene>
    <name evidence="2" type="ORF">HAX54_031888</name>
</gene>
<accession>A0ABS8V9V1</accession>
<dbReference type="Proteomes" id="UP000823775">
    <property type="component" value="Unassembled WGS sequence"/>
</dbReference>
<reference evidence="2 3" key="1">
    <citation type="journal article" date="2021" name="BMC Genomics">
        <title>Datura genome reveals duplications of psychoactive alkaloid biosynthetic genes and high mutation rate following tissue culture.</title>
        <authorList>
            <person name="Rajewski A."/>
            <person name="Carter-House D."/>
            <person name="Stajich J."/>
            <person name="Litt A."/>
        </authorList>
    </citation>
    <scope>NUCLEOTIDE SEQUENCE [LARGE SCALE GENOMIC DNA]</scope>
    <source>
        <strain evidence="2">AR-01</strain>
    </source>
</reference>
<organism evidence="2 3">
    <name type="scientific">Datura stramonium</name>
    <name type="common">Jimsonweed</name>
    <name type="synonym">Common thornapple</name>
    <dbReference type="NCBI Taxonomy" id="4076"/>
    <lineage>
        <taxon>Eukaryota</taxon>
        <taxon>Viridiplantae</taxon>
        <taxon>Streptophyta</taxon>
        <taxon>Embryophyta</taxon>
        <taxon>Tracheophyta</taxon>
        <taxon>Spermatophyta</taxon>
        <taxon>Magnoliopsida</taxon>
        <taxon>eudicotyledons</taxon>
        <taxon>Gunneridae</taxon>
        <taxon>Pentapetalae</taxon>
        <taxon>asterids</taxon>
        <taxon>lamiids</taxon>
        <taxon>Solanales</taxon>
        <taxon>Solanaceae</taxon>
        <taxon>Solanoideae</taxon>
        <taxon>Datureae</taxon>
        <taxon>Datura</taxon>
    </lineage>
</organism>
<name>A0ABS8V9V1_DATST</name>
<comment type="caution">
    <text evidence="2">The sequence shown here is derived from an EMBL/GenBank/DDBJ whole genome shotgun (WGS) entry which is preliminary data.</text>
</comment>
<feature type="region of interest" description="Disordered" evidence="1">
    <location>
        <begin position="91"/>
        <end position="114"/>
    </location>
</feature>
<evidence type="ECO:0000313" key="3">
    <source>
        <dbReference type="Proteomes" id="UP000823775"/>
    </source>
</evidence>